<dbReference type="EMBL" id="CAJVQB010094149">
    <property type="protein sequence ID" value="CAG8848952.1"/>
    <property type="molecule type" value="Genomic_DNA"/>
</dbReference>
<keyword evidence="3" id="KW-1185">Reference proteome</keyword>
<name>A0ABN7X609_GIGMA</name>
<gene>
    <name evidence="2" type="ORF">GMARGA_LOCUS39443</name>
</gene>
<feature type="non-terminal residue" evidence="2">
    <location>
        <position position="265"/>
    </location>
</feature>
<proteinExistence type="predicted"/>
<evidence type="ECO:0000313" key="3">
    <source>
        <dbReference type="Proteomes" id="UP000789901"/>
    </source>
</evidence>
<organism evidence="2 3">
    <name type="scientific">Gigaspora margarita</name>
    <dbReference type="NCBI Taxonomy" id="4874"/>
    <lineage>
        <taxon>Eukaryota</taxon>
        <taxon>Fungi</taxon>
        <taxon>Fungi incertae sedis</taxon>
        <taxon>Mucoromycota</taxon>
        <taxon>Glomeromycotina</taxon>
        <taxon>Glomeromycetes</taxon>
        <taxon>Diversisporales</taxon>
        <taxon>Gigasporaceae</taxon>
        <taxon>Gigaspora</taxon>
    </lineage>
</organism>
<accession>A0ABN7X609</accession>
<feature type="region of interest" description="Disordered" evidence="1">
    <location>
        <begin position="183"/>
        <end position="265"/>
    </location>
</feature>
<reference evidence="2 3" key="1">
    <citation type="submission" date="2021-06" db="EMBL/GenBank/DDBJ databases">
        <authorList>
            <person name="Kallberg Y."/>
            <person name="Tangrot J."/>
            <person name="Rosling A."/>
        </authorList>
    </citation>
    <scope>NUCLEOTIDE SEQUENCE [LARGE SCALE GENOMIC DNA]</scope>
    <source>
        <strain evidence="2 3">120-4 pot B 10/14</strain>
    </source>
</reference>
<feature type="non-terminal residue" evidence="2">
    <location>
        <position position="1"/>
    </location>
</feature>
<evidence type="ECO:0000313" key="2">
    <source>
        <dbReference type="EMBL" id="CAG8848952.1"/>
    </source>
</evidence>
<protein>
    <submittedName>
        <fullName evidence="2">35998_t:CDS:1</fullName>
    </submittedName>
</protein>
<dbReference type="Proteomes" id="UP000789901">
    <property type="component" value="Unassembled WGS sequence"/>
</dbReference>
<comment type="caution">
    <text evidence="2">The sequence shown here is derived from an EMBL/GenBank/DDBJ whole genome shotgun (WGS) entry which is preliminary data.</text>
</comment>
<evidence type="ECO:0000256" key="1">
    <source>
        <dbReference type="SAM" id="MobiDB-lite"/>
    </source>
</evidence>
<sequence length="265" mass="29785">SEQCRQFFLELFDMDPSLLNALNPEQRHRLYSVLIAIDLSLTEPLLDAHSAVRGMINEQFNEANSTFPVSEANFILHEWLTSYCNSMGKWVYATTEKKNIKPLIRRRNTNNINIESALDQSDADETDNMHDSLGNNGNNGVQENAEATANRYILPSKKIKIKPSIIKRNSSTNNVVNIDSALDQSDADETDNAHDSLGDDDNNGKVTKTKTRQYTLPLKRSNIEPSIRRRSNNINNVVNFESATDQSDADETDNAHDSLGDNDNN</sequence>